<organism evidence="1 2">
    <name type="scientific">Rubrivivax gelatinosus</name>
    <name type="common">Rhodocyclus gelatinosus</name>
    <name type="synonym">Rhodopseudomonas gelatinosa</name>
    <dbReference type="NCBI Taxonomy" id="28068"/>
    <lineage>
        <taxon>Bacteria</taxon>
        <taxon>Pseudomonadati</taxon>
        <taxon>Pseudomonadota</taxon>
        <taxon>Betaproteobacteria</taxon>
        <taxon>Burkholderiales</taxon>
        <taxon>Sphaerotilaceae</taxon>
        <taxon>Rubrivivax</taxon>
    </lineage>
</organism>
<keyword evidence="2" id="KW-1185">Reference proteome</keyword>
<evidence type="ECO:0000313" key="2">
    <source>
        <dbReference type="Proteomes" id="UP001041814"/>
    </source>
</evidence>
<comment type="caution">
    <text evidence="1">The sequence shown here is derived from an EMBL/GenBank/DDBJ whole genome shotgun (WGS) entry which is preliminary data.</text>
</comment>
<evidence type="ECO:0000313" key="1">
    <source>
        <dbReference type="EMBL" id="MBK1714284.1"/>
    </source>
</evidence>
<dbReference type="EMBL" id="NRRU01000062">
    <property type="protein sequence ID" value="MBK1714284.1"/>
    <property type="molecule type" value="Genomic_DNA"/>
</dbReference>
<name>A0ABS1DX46_RUBGE</name>
<reference evidence="1" key="2">
    <citation type="journal article" date="2020" name="Microorganisms">
        <title>Osmotic Adaptation and Compatible Solute Biosynthesis of Phototrophic Bacteria as Revealed from Genome Analyses.</title>
        <authorList>
            <person name="Imhoff J.F."/>
            <person name="Rahn T."/>
            <person name="Kunzel S."/>
            <person name="Keller A."/>
            <person name="Neulinger S.C."/>
        </authorList>
    </citation>
    <scope>NUCLEOTIDE SEQUENCE</scope>
    <source>
        <strain evidence="1">IM 151</strain>
    </source>
</reference>
<protein>
    <submittedName>
        <fullName evidence="1">Uncharacterized protein</fullName>
    </submittedName>
</protein>
<reference evidence="1" key="1">
    <citation type="submission" date="2017-08" db="EMBL/GenBank/DDBJ databases">
        <authorList>
            <person name="Imhoff J.F."/>
            <person name="Rahn T."/>
            <person name="Kuenzel S."/>
            <person name="Neulinger S.C."/>
        </authorList>
    </citation>
    <scope>NUCLEOTIDE SEQUENCE</scope>
    <source>
        <strain evidence="1">IM 151</strain>
    </source>
</reference>
<gene>
    <name evidence="1" type="ORF">CKO43_16045</name>
</gene>
<proteinExistence type="predicted"/>
<sequence length="102" mass="11241">MFIDYDRTLHQIEAELARVGVAMGIDWADESRMRALAKEVLDHWSGRGTEQAPRGDRRLATRHTFYGLVALLVLTLQTAPGATDDAGTVRVALSRAFTSIQG</sequence>
<dbReference type="Proteomes" id="UP001041814">
    <property type="component" value="Unassembled WGS sequence"/>
</dbReference>
<accession>A0ABS1DX46</accession>
<dbReference type="RefSeq" id="WP_200227964.1">
    <property type="nucleotide sequence ID" value="NZ_NRRT01000014.1"/>
</dbReference>